<dbReference type="InterPro" id="IPR036927">
    <property type="entry name" value="Cyt_c_oxase-like_su1_sf"/>
</dbReference>
<evidence type="ECO:0000256" key="3">
    <source>
        <dbReference type="ARBA" id="ARBA00022989"/>
    </source>
</evidence>
<dbReference type="AlphaFoldDB" id="A0A6P8IST4"/>
<dbReference type="OrthoDB" id="5971585at2759"/>
<keyword evidence="8" id="KW-1185">Reference proteome</keyword>
<evidence type="ECO:0000256" key="2">
    <source>
        <dbReference type="ARBA" id="ARBA00022692"/>
    </source>
</evidence>
<proteinExistence type="predicted"/>
<sequence length="180" mass="19837">MAPYEEDGGERPNDDRLIKINFEWVKVVLGQIAIAELVLTFLCGCCSSSVSWYISSGCGGKIGFLDFVAWTAFLNILIDLIIHTLGLWERLLWIFRHPAVHFVLCCLAVLGFLIGSSLVASCSKDNGVYNPGAGVAASIFGYICLVLFGVEAYLHFMKYRNMESEGRRQTGSEDAKADVI</sequence>
<dbReference type="RefSeq" id="XP_031569283.1">
    <property type="nucleotide sequence ID" value="XM_031713423.1"/>
</dbReference>
<name>A0A6P8IST4_ACTTE</name>
<dbReference type="GeneID" id="116303820"/>
<dbReference type="InParanoid" id="A0A6P8IST4"/>
<evidence type="ECO:0000313" key="9">
    <source>
        <dbReference type="RefSeq" id="XP_031569283.1"/>
    </source>
</evidence>
<gene>
    <name evidence="9" type="primary">LOC116303820</name>
</gene>
<feature type="transmembrane region" description="Helical" evidence="6">
    <location>
        <begin position="132"/>
        <end position="154"/>
    </location>
</feature>
<dbReference type="Pfam" id="PF01284">
    <property type="entry name" value="MARVEL"/>
    <property type="match status" value="1"/>
</dbReference>
<evidence type="ECO:0000313" key="8">
    <source>
        <dbReference type="Proteomes" id="UP000515163"/>
    </source>
</evidence>
<accession>A0A6P8IST4</accession>
<dbReference type="SUPFAM" id="SSF81442">
    <property type="entry name" value="Cytochrome c oxidase subunit I-like"/>
    <property type="match status" value="1"/>
</dbReference>
<evidence type="ECO:0000256" key="1">
    <source>
        <dbReference type="ARBA" id="ARBA00004141"/>
    </source>
</evidence>
<feature type="transmembrane region" description="Helical" evidence="6">
    <location>
        <begin position="100"/>
        <end position="120"/>
    </location>
</feature>
<feature type="transmembrane region" description="Helical" evidence="6">
    <location>
        <begin position="67"/>
        <end position="88"/>
    </location>
</feature>
<evidence type="ECO:0000256" key="5">
    <source>
        <dbReference type="PROSITE-ProRule" id="PRU00581"/>
    </source>
</evidence>
<evidence type="ECO:0000259" key="7">
    <source>
        <dbReference type="PROSITE" id="PS51225"/>
    </source>
</evidence>
<evidence type="ECO:0000256" key="6">
    <source>
        <dbReference type="SAM" id="Phobius"/>
    </source>
</evidence>
<dbReference type="PANTHER" id="PTHR22776">
    <property type="entry name" value="MARVEL-CONTAINING POTENTIAL LIPID RAFT-ASSOCIATED PROTEIN"/>
    <property type="match status" value="1"/>
</dbReference>
<dbReference type="PANTHER" id="PTHR22776:SF49">
    <property type="entry name" value="MARVEL DOMAIN-CONTAINING PROTEIN"/>
    <property type="match status" value="1"/>
</dbReference>
<dbReference type="PROSITE" id="PS51225">
    <property type="entry name" value="MARVEL"/>
    <property type="match status" value="1"/>
</dbReference>
<dbReference type="InterPro" id="IPR008253">
    <property type="entry name" value="Marvel"/>
</dbReference>
<keyword evidence="2 5" id="KW-0812">Transmembrane</keyword>
<keyword evidence="3 6" id="KW-1133">Transmembrane helix</keyword>
<evidence type="ECO:0000256" key="4">
    <source>
        <dbReference type="ARBA" id="ARBA00023136"/>
    </source>
</evidence>
<dbReference type="KEGG" id="aten:116303820"/>
<reference evidence="9" key="1">
    <citation type="submission" date="2025-08" db="UniProtKB">
        <authorList>
            <consortium name="RefSeq"/>
        </authorList>
    </citation>
    <scope>IDENTIFICATION</scope>
    <source>
        <tissue evidence="9">Tentacle</tissue>
    </source>
</reference>
<comment type="subcellular location">
    <subcellularLocation>
        <location evidence="1">Membrane</location>
        <topology evidence="1">Multi-pass membrane protein</topology>
    </subcellularLocation>
</comment>
<feature type="transmembrane region" description="Helical" evidence="6">
    <location>
        <begin position="27"/>
        <end position="55"/>
    </location>
</feature>
<dbReference type="GO" id="GO:0016020">
    <property type="term" value="C:membrane"/>
    <property type="evidence" value="ECO:0007669"/>
    <property type="project" value="UniProtKB-SubCell"/>
</dbReference>
<dbReference type="InterPro" id="IPR050578">
    <property type="entry name" value="MARVEL-CKLF_proteins"/>
</dbReference>
<feature type="domain" description="MARVEL" evidence="7">
    <location>
        <begin position="24"/>
        <end position="160"/>
    </location>
</feature>
<organism evidence="8 9">
    <name type="scientific">Actinia tenebrosa</name>
    <name type="common">Australian red waratah sea anemone</name>
    <dbReference type="NCBI Taxonomy" id="6105"/>
    <lineage>
        <taxon>Eukaryota</taxon>
        <taxon>Metazoa</taxon>
        <taxon>Cnidaria</taxon>
        <taxon>Anthozoa</taxon>
        <taxon>Hexacorallia</taxon>
        <taxon>Actiniaria</taxon>
        <taxon>Actiniidae</taxon>
        <taxon>Actinia</taxon>
    </lineage>
</organism>
<keyword evidence="4 5" id="KW-0472">Membrane</keyword>
<dbReference type="Proteomes" id="UP000515163">
    <property type="component" value="Unplaced"/>
</dbReference>
<protein>
    <submittedName>
        <fullName evidence="9">Uncharacterized protein LOC116303820</fullName>
    </submittedName>
</protein>